<dbReference type="Proteomes" id="UP000322524">
    <property type="component" value="Unassembled WGS sequence"/>
</dbReference>
<comment type="caution">
    <text evidence="2">The sequence shown here is derived from an EMBL/GenBank/DDBJ whole genome shotgun (WGS) entry which is preliminary data.</text>
</comment>
<dbReference type="Gene3D" id="1.10.3210.10">
    <property type="entry name" value="Hypothetical protein af1432"/>
    <property type="match status" value="1"/>
</dbReference>
<sequence>MRLLPTKSMKPGMVLARSIYNDSGRVLLSEGISVTSRMITRLQQLNVTYVYIEDARTSGMEVPTFISDKTRKEAVKTITDTFKSVEHEKELSKWFVMDKSSKNIKSLIQNLLSDMKSNDEVSALLTDVYVHDNYVFTHSLNVTLYSLSIGLKLGLSQKDLETLGLGGILHDIGKMLIPNEILFKPGKLTSDEFAEMKRHATYGYDILRNMQTIPLMVAHCAFQHHERLNGSGYPRGIKSDDIHLFGKILAVADVFDAVTSHRIYRSAMLPHEGLEILYAGSGTLYEPEIIEAFRKSVAIYPYGLMVTLNDGRKGLVVGQNKDLTERPVIRVVEEEGEELETPYDINLKDHLNLAIVDCDSLEKIAAVS</sequence>
<name>A0A5D4SUH9_9BACI</name>
<proteinExistence type="predicted"/>
<dbReference type="PANTHER" id="PTHR43155">
    <property type="entry name" value="CYCLIC DI-GMP PHOSPHODIESTERASE PA4108-RELATED"/>
    <property type="match status" value="1"/>
</dbReference>
<dbReference type="SMART" id="SM00471">
    <property type="entry name" value="HDc"/>
    <property type="match status" value="1"/>
</dbReference>
<evidence type="ECO:0000313" key="3">
    <source>
        <dbReference type="Proteomes" id="UP000322524"/>
    </source>
</evidence>
<dbReference type="CDD" id="cd00077">
    <property type="entry name" value="HDc"/>
    <property type="match status" value="1"/>
</dbReference>
<dbReference type="STRING" id="79883.GCA_001636495_01257"/>
<dbReference type="EMBL" id="VTEV01000006">
    <property type="protein sequence ID" value="TYS67000.1"/>
    <property type="molecule type" value="Genomic_DNA"/>
</dbReference>
<dbReference type="SUPFAM" id="SSF109604">
    <property type="entry name" value="HD-domain/PDEase-like"/>
    <property type="match status" value="1"/>
</dbReference>
<dbReference type="InterPro" id="IPR037522">
    <property type="entry name" value="HD_GYP_dom"/>
</dbReference>
<dbReference type="Pfam" id="PF13487">
    <property type="entry name" value="HD_5"/>
    <property type="match status" value="1"/>
</dbReference>
<dbReference type="PANTHER" id="PTHR43155:SF2">
    <property type="entry name" value="CYCLIC DI-GMP PHOSPHODIESTERASE PA4108"/>
    <property type="match status" value="1"/>
</dbReference>
<dbReference type="RefSeq" id="WP_148989145.1">
    <property type="nucleotide sequence ID" value="NZ_VTEV01000006.1"/>
</dbReference>
<organism evidence="2 3">
    <name type="scientific">Sutcliffiella horikoshii</name>
    <dbReference type="NCBI Taxonomy" id="79883"/>
    <lineage>
        <taxon>Bacteria</taxon>
        <taxon>Bacillati</taxon>
        <taxon>Bacillota</taxon>
        <taxon>Bacilli</taxon>
        <taxon>Bacillales</taxon>
        <taxon>Bacillaceae</taxon>
        <taxon>Sutcliffiella</taxon>
    </lineage>
</organism>
<dbReference type="AlphaFoldDB" id="A0A5D4SUH9"/>
<feature type="domain" description="HD-GYP" evidence="1">
    <location>
        <begin position="113"/>
        <end position="309"/>
    </location>
</feature>
<dbReference type="OrthoDB" id="9759601at2"/>
<evidence type="ECO:0000313" key="2">
    <source>
        <dbReference type="EMBL" id="TYS67000.1"/>
    </source>
</evidence>
<gene>
    <name evidence="2" type="ORF">FZC76_15835</name>
</gene>
<evidence type="ECO:0000259" key="1">
    <source>
        <dbReference type="PROSITE" id="PS51832"/>
    </source>
</evidence>
<protein>
    <submittedName>
        <fullName evidence="2">HD-GYP domain-containing protein</fullName>
    </submittedName>
</protein>
<dbReference type="InterPro" id="IPR003607">
    <property type="entry name" value="HD/PDEase_dom"/>
</dbReference>
<dbReference type="PROSITE" id="PS51832">
    <property type="entry name" value="HD_GYP"/>
    <property type="match status" value="1"/>
</dbReference>
<dbReference type="NCBIfam" id="TIGR00277">
    <property type="entry name" value="HDIG"/>
    <property type="match status" value="1"/>
</dbReference>
<dbReference type="InterPro" id="IPR006675">
    <property type="entry name" value="HDIG_dom"/>
</dbReference>
<reference evidence="2 3" key="1">
    <citation type="submission" date="2019-08" db="EMBL/GenBank/DDBJ databases">
        <title>Bacillus genomes from the desert of Cuatro Cienegas, Coahuila.</title>
        <authorList>
            <person name="Olmedo-Alvarez G."/>
        </authorList>
    </citation>
    <scope>NUCLEOTIDE SEQUENCE [LARGE SCALE GENOMIC DNA]</scope>
    <source>
        <strain evidence="2 3">CH28_1T</strain>
    </source>
</reference>
<accession>A0A5D4SUH9</accession>